<evidence type="ECO:0008006" key="4">
    <source>
        <dbReference type="Google" id="ProtNLM"/>
    </source>
</evidence>
<reference evidence="2" key="1">
    <citation type="journal article" date="2020" name="Stud. Mycol.">
        <title>101 Dothideomycetes genomes: a test case for predicting lifestyles and emergence of pathogens.</title>
        <authorList>
            <person name="Haridas S."/>
            <person name="Albert R."/>
            <person name="Binder M."/>
            <person name="Bloem J."/>
            <person name="Labutti K."/>
            <person name="Salamov A."/>
            <person name="Andreopoulos B."/>
            <person name="Baker S."/>
            <person name="Barry K."/>
            <person name="Bills G."/>
            <person name="Bluhm B."/>
            <person name="Cannon C."/>
            <person name="Castanera R."/>
            <person name="Culley D."/>
            <person name="Daum C."/>
            <person name="Ezra D."/>
            <person name="Gonzalez J."/>
            <person name="Henrissat B."/>
            <person name="Kuo A."/>
            <person name="Liang C."/>
            <person name="Lipzen A."/>
            <person name="Lutzoni F."/>
            <person name="Magnuson J."/>
            <person name="Mondo S."/>
            <person name="Nolan M."/>
            <person name="Ohm R."/>
            <person name="Pangilinan J."/>
            <person name="Park H.-J."/>
            <person name="Ramirez L."/>
            <person name="Alfaro M."/>
            <person name="Sun H."/>
            <person name="Tritt A."/>
            <person name="Yoshinaga Y."/>
            <person name="Zwiers L.-H."/>
            <person name="Turgeon B."/>
            <person name="Goodwin S."/>
            <person name="Spatafora J."/>
            <person name="Crous P."/>
            <person name="Grigoriev I."/>
        </authorList>
    </citation>
    <scope>NUCLEOTIDE SEQUENCE</scope>
    <source>
        <strain evidence="2">SCOH1-5</strain>
    </source>
</reference>
<keyword evidence="1" id="KW-0732">Signal</keyword>
<accession>A0A6A6FRG4</accession>
<evidence type="ECO:0000256" key="1">
    <source>
        <dbReference type="SAM" id="SignalP"/>
    </source>
</evidence>
<sequence length="171" mass="17040">MLSSLTRPSAQLFLLSSLAASAFAQTTTASSGNQCPSNELNYFHDGKQWCCPGAIYGGGSDHVNDDSAAFCCVGATFEVPGPSFAPCFPFCNGSANGGATVTSTTSQPCSATVFLTDADYSAKVTSAAASVSAEQKKHGASTTSHGGGAAMITSGPMMGMMAAAGGLLLAV</sequence>
<evidence type="ECO:0000313" key="3">
    <source>
        <dbReference type="Proteomes" id="UP000799539"/>
    </source>
</evidence>
<dbReference type="Proteomes" id="UP000799539">
    <property type="component" value="Unassembled WGS sequence"/>
</dbReference>
<dbReference type="AlphaFoldDB" id="A0A6A6FRG4"/>
<dbReference type="OrthoDB" id="4870483at2759"/>
<protein>
    <recommendedName>
        <fullName evidence="4">WSC domain-containing protein</fullName>
    </recommendedName>
</protein>
<feature type="chain" id="PRO_5025371568" description="WSC domain-containing protein" evidence="1">
    <location>
        <begin position="25"/>
        <end position="171"/>
    </location>
</feature>
<proteinExistence type="predicted"/>
<dbReference type="EMBL" id="ML992665">
    <property type="protein sequence ID" value="KAF2216076.1"/>
    <property type="molecule type" value="Genomic_DNA"/>
</dbReference>
<gene>
    <name evidence="2" type="ORF">CERZMDRAFT_94455</name>
</gene>
<name>A0A6A6FRG4_9PEZI</name>
<feature type="signal peptide" evidence="1">
    <location>
        <begin position="1"/>
        <end position="24"/>
    </location>
</feature>
<organism evidence="2 3">
    <name type="scientific">Cercospora zeae-maydis SCOH1-5</name>
    <dbReference type="NCBI Taxonomy" id="717836"/>
    <lineage>
        <taxon>Eukaryota</taxon>
        <taxon>Fungi</taxon>
        <taxon>Dikarya</taxon>
        <taxon>Ascomycota</taxon>
        <taxon>Pezizomycotina</taxon>
        <taxon>Dothideomycetes</taxon>
        <taxon>Dothideomycetidae</taxon>
        <taxon>Mycosphaerellales</taxon>
        <taxon>Mycosphaerellaceae</taxon>
        <taxon>Cercospora</taxon>
    </lineage>
</organism>
<keyword evidence="3" id="KW-1185">Reference proteome</keyword>
<evidence type="ECO:0000313" key="2">
    <source>
        <dbReference type="EMBL" id="KAF2216076.1"/>
    </source>
</evidence>